<accession>A0AC61DD47</accession>
<name>A0AC61DD47_9FIRM</name>
<proteinExistence type="predicted"/>
<organism evidence="1 2">
    <name type="scientific">Sporanaerobium hydrogeniformans</name>
    <dbReference type="NCBI Taxonomy" id="3072179"/>
    <lineage>
        <taxon>Bacteria</taxon>
        <taxon>Bacillati</taxon>
        <taxon>Bacillota</taxon>
        <taxon>Clostridia</taxon>
        <taxon>Lachnospirales</taxon>
        <taxon>Lachnospiraceae</taxon>
        <taxon>Sporanaerobium</taxon>
    </lineage>
</organism>
<protein>
    <submittedName>
        <fullName evidence="1">Uncharacterized protein</fullName>
    </submittedName>
</protein>
<sequence length="255" mass="28864">MYNKVLLIILLLSLSCPFTSYAKSKTSRDVPGTAIFVMAEKPLIPIETRKIQIERPELSLRLEIPQLRGLQQKKFEKELNKSFLEEAQKIQKTAIQTAEMYNKDLLKDGLPPVKFEVVKNYSVKEAPSPYLVLSLFDYQYSGGAHGISYQNYLVIDTALGKKVALKDLFKENTNYISVINGEIKKQMQEREAQGAYFFSGAEGFVSISEHQIFYLNKQGDVVIVFNIYEIAPYAAGIVEFTIPKAILSPYLKEAA</sequence>
<evidence type="ECO:0000313" key="2">
    <source>
        <dbReference type="Proteomes" id="UP000224460"/>
    </source>
</evidence>
<reference evidence="1" key="1">
    <citation type="submission" date="2017-10" db="EMBL/GenBank/DDBJ databases">
        <title>Genome sequence of cellulolytic Lachnospiraceae bacterium XHS1971 isolated from hotspring sediment.</title>
        <authorList>
            <person name="Vasudevan G."/>
            <person name="Joshi A.J."/>
            <person name="Hivarkar S."/>
            <person name="Lanjekar V.B."/>
            <person name="Dhakephalkar P.K."/>
            <person name="Dagar S."/>
        </authorList>
    </citation>
    <scope>NUCLEOTIDE SEQUENCE</scope>
    <source>
        <strain evidence="1">XHS1971</strain>
    </source>
</reference>
<gene>
    <name evidence="1" type="ORF">CS063_09010</name>
</gene>
<evidence type="ECO:0000313" key="1">
    <source>
        <dbReference type="EMBL" id="PHV70661.1"/>
    </source>
</evidence>
<dbReference type="Proteomes" id="UP000224460">
    <property type="component" value="Unassembled WGS sequence"/>
</dbReference>
<dbReference type="EMBL" id="PEDL01000008">
    <property type="protein sequence ID" value="PHV70661.1"/>
    <property type="molecule type" value="Genomic_DNA"/>
</dbReference>
<keyword evidence="2" id="KW-1185">Reference proteome</keyword>
<comment type="caution">
    <text evidence="1">The sequence shown here is derived from an EMBL/GenBank/DDBJ whole genome shotgun (WGS) entry which is preliminary data.</text>
</comment>